<dbReference type="PANTHER" id="PTHR43215:SF14">
    <property type="entry name" value="RADIAL SPOKE HEAD 1 HOMOLOG"/>
    <property type="match status" value="1"/>
</dbReference>
<accession>A0A9P3C1P8</accession>
<keyword evidence="1" id="KW-0677">Repeat</keyword>
<evidence type="ECO:0008006" key="4">
    <source>
        <dbReference type="Google" id="ProtNLM"/>
    </source>
</evidence>
<dbReference type="GeneID" id="66930797"/>
<dbReference type="RefSeq" id="XP_043130346.1">
    <property type="nucleotide sequence ID" value="XM_043274411.1"/>
</dbReference>
<comment type="caution">
    <text evidence="2">The sequence shown here is derived from an EMBL/GenBank/DDBJ whole genome shotgun (WGS) entry which is preliminary data.</text>
</comment>
<dbReference type="EMBL" id="BOPL01000013">
    <property type="protein sequence ID" value="GIK07160.1"/>
    <property type="molecule type" value="Genomic_DNA"/>
</dbReference>
<dbReference type="Proteomes" id="UP000710440">
    <property type="component" value="Unassembled WGS sequence"/>
</dbReference>
<dbReference type="Pfam" id="PF02493">
    <property type="entry name" value="MORN"/>
    <property type="match status" value="5"/>
</dbReference>
<sequence length="228" mass="25754">MTVTFYTGFLNTPMGQGNYEGYVDMPAKQPLGQGKMWFNGGNYYDGNWSYGRYHGTGVLKTATFEYTGDFAAGLVTGQGIMNYNDKGLYQGWFLNGGRHGRGTMKWNNGIVYTGQWKTDAIKGFGKVTWPNGDWWEATWDGSFSSIWAGKGQQGKGRARWHDKRNEGKVYVGATKGGLRHGFGTLTTLEYKFEGNFQDGRRDGRFKVTKLATQKITHRTYEDDTWVDD</sequence>
<keyword evidence="3" id="KW-1185">Reference proteome</keyword>
<dbReference type="AlphaFoldDB" id="A0A9P3C1P8"/>
<dbReference type="PANTHER" id="PTHR43215">
    <property type="entry name" value="RADIAL SPOKE HEAD 1 HOMOLOG"/>
    <property type="match status" value="1"/>
</dbReference>
<reference evidence="2 3" key="1">
    <citation type="submission" date="2021-02" db="EMBL/GenBank/DDBJ databases">
        <title>Pan-genome distribution and transcriptional activeness of fungal secondary metabolism genes in Aspergillus section Fumigati.</title>
        <authorList>
            <person name="Takahashi H."/>
            <person name="Umemura M."/>
            <person name="Ninomiya A."/>
            <person name="Kusuya Y."/>
            <person name="Urayama S."/>
            <person name="Shimizu M."/>
            <person name="Watanabe A."/>
            <person name="Kamei K."/>
            <person name="Yaguchi T."/>
            <person name="Hagiwara D."/>
        </authorList>
    </citation>
    <scope>NUCLEOTIDE SEQUENCE [LARGE SCALE GENOMIC DNA]</scope>
    <source>
        <strain evidence="2 3">IFM 47045</strain>
    </source>
</reference>
<dbReference type="SMART" id="SM00698">
    <property type="entry name" value="MORN"/>
    <property type="match status" value="5"/>
</dbReference>
<dbReference type="SUPFAM" id="SSF82185">
    <property type="entry name" value="Histone H3 K4-specific methyltransferase SET7/9 N-terminal domain"/>
    <property type="match status" value="1"/>
</dbReference>
<dbReference type="OrthoDB" id="294378at2759"/>
<proteinExistence type="predicted"/>
<gene>
    <name evidence="2" type="ORF">Aspvir_002815</name>
</gene>
<protein>
    <recommendedName>
        <fullName evidence="4">MORN repeat-containing protein</fullName>
    </recommendedName>
</protein>
<organism evidence="2 3">
    <name type="scientific">Aspergillus viridinutans</name>
    <dbReference type="NCBI Taxonomy" id="75553"/>
    <lineage>
        <taxon>Eukaryota</taxon>
        <taxon>Fungi</taxon>
        <taxon>Dikarya</taxon>
        <taxon>Ascomycota</taxon>
        <taxon>Pezizomycotina</taxon>
        <taxon>Eurotiomycetes</taxon>
        <taxon>Eurotiomycetidae</taxon>
        <taxon>Eurotiales</taxon>
        <taxon>Aspergillaceae</taxon>
        <taxon>Aspergillus</taxon>
        <taxon>Aspergillus subgen. Fumigati</taxon>
    </lineage>
</organism>
<evidence type="ECO:0000313" key="2">
    <source>
        <dbReference type="EMBL" id="GIK07160.1"/>
    </source>
</evidence>
<evidence type="ECO:0000313" key="3">
    <source>
        <dbReference type="Proteomes" id="UP000710440"/>
    </source>
</evidence>
<dbReference type="Gene3D" id="2.20.110.10">
    <property type="entry name" value="Histone H3 K4-specific methyltransferase SET7/9 N-terminal domain"/>
    <property type="match status" value="1"/>
</dbReference>
<evidence type="ECO:0000256" key="1">
    <source>
        <dbReference type="ARBA" id="ARBA00022737"/>
    </source>
</evidence>
<name>A0A9P3C1P8_ASPVI</name>
<dbReference type="InterPro" id="IPR003409">
    <property type="entry name" value="MORN"/>
</dbReference>